<evidence type="ECO:0000256" key="4">
    <source>
        <dbReference type="ARBA" id="ARBA00022825"/>
    </source>
</evidence>
<sequence>MAASPLAPFTEGEYRADAAPLPVQQANWQLPRAGAEGVSFIEAARRSTPSVVFIKALAGDEYAPTSYFDLLFGRRSGPMAASGSGVIYAEDGYIITNNHVVEGAKTVEVVHQRRTYKAAVVGTDPATDLAVLKIEANGLPAINLGRSAAVEVGEWALAVGNPFNLTSTVTAGIVSAKGREISFGKGLFPLESFIQTDAAINPGNSGGALVNSRGELIGINTAILSQTGSYAGYGFAVPVDVVRKVAEDLIQYGEVQKAFVGAEVIDLDLNKARELNVKADRGVVVSHVAQDGAAARAGLKPGDVIVRVNDIPVESRGQFDELVSYYSPGDRITLGYIRRNQPQQTQLTLTNREGNTSVLRREVFTSQTLGADLEKISKVERDVLNIPQGVRVTNIRRGFMRRLGLEDGFVITSINETPIDDPEKLVQVLSRLKGRVIIEGVNTKGVKGYYQYYF</sequence>
<dbReference type="PANTHER" id="PTHR43343:SF3">
    <property type="entry name" value="PROTEASE DO-LIKE 8, CHLOROPLASTIC"/>
    <property type="match status" value="1"/>
</dbReference>
<evidence type="ECO:0000256" key="3">
    <source>
        <dbReference type="ARBA" id="ARBA00022801"/>
    </source>
</evidence>
<dbReference type="SMART" id="SM00228">
    <property type="entry name" value="PDZ"/>
    <property type="match status" value="1"/>
</dbReference>
<dbReference type="GO" id="GO:0006508">
    <property type="term" value="P:proteolysis"/>
    <property type="evidence" value="ECO:0007669"/>
    <property type="project" value="UniProtKB-KW"/>
</dbReference>
<evidence type="ECO:0000256" key="2">
    <source>
        <dbReference type="ARBA" id="ARBA00022670"/>
    </source>
</evidence>
<dbReference type="Proteomes" id="UP000011910">
    <property type="component" value="Unassembled WGS sequence"/>
</dbReference>
<dbReference type="PATRIC" id="fig|1279009.4.peg.1352"/>
<dbReference type="Pfam" id="PF13365">
    <property type="entry name" value="Trypsin_2"/>
    <property type="match status" value="1"/>
</dbReference>
<keyword evidence="7" id="KW-1185">Reference proteome</keyword>
<dbReference type="Gene3D" id="2.40.10.120">
    <property type="match status" value="1"/>
</dbReference>
<dbReference type="InterPro" id="IPR001940">
    <property type="entry name" value="Peptidase_S1C"/>
</dbReference>
<dbReference type="InterPro" id="IPR051201">
    <property type="entry name" value="Chloro_Bact_Ser_Proteases"/>
</dbReference>
<organism evidence="6 7">
    <name type="scientific">Cesiribacter andamanensis AMV16</name>
    <dbReference type="NCBI Taxonomy" id="1279009"/>
    <lineage>
        <taxon>Bacteria</taxon>
        <taxon>Pseudomonadati</taxon>
        <taxon>Bacteroidota</taxon>
        <taxon>Cytophagia</taxon>
        <taxon>Cytophagales</taxon>
        <taxon>Cesiribacteraceae</taxon>
        <taxon>Cesiribacter</taxon>
    </lineage>
</organism>
<dbReference type="Gene3D" id="2.30.42.10">
    <property type="match status" value="2"/>
</dbReference>
<dbReference type="InterPro" id="IPR036034">
    <property type="entry name" value="PDZ_sf"/>
</dbReference>
<dbReference type="CDD" id="cd06779">
    <property type="entry name" value="cpPDZ_Deg_HtrA-like"/>
    <property type="match status" value="1"/>
</dbReference>
<evidence type="ECO:0000313" key="7">
    <source>
        <dbReference type="Proteomes" id="UP000011910"/>
    </source>
</evidence>
<dbReference type="SUPFAM" id="SSF50156">
    <property type="entry name" value="PDZ domain-like"/>
    <property type="match status" value="2"/>
</dbReference>
<dbReference type="InterPro" id="IPR001478">
    <property type="entry name" value="PDZ"/>
</dbReference>
<protein>
    <submittedName>
        <fullName evidence="6">Periplasmic serine endoprotease DegP</fullName>
        <ecNumber evidence="6">3.4.21.107</ecNumber>
    </submittedName>
</protein>
<dbReference type="SUPFAM" id="SSF50494">
    <property type="entry name" value="Trypsin-like serine proteases"/>
    <property type="match status" value="1"/>
</dbReference>
<dbReference type="PANTHER" id="PTHR43343">
    <property type="entry name" value="PEPTIDASE S12"/>
    <property type="match status" value="1"/>
</dbReference>
<feature type="domain" description="PDZ" evidence="5">
    <location>
        <begin position="264"/>
        <end position="340"/>
    </location>
</feature>
<dbReference type="InterPro" id="IPR009003">
    <property type="entry name" value="Peptidase_S1_PA"/>
</dbReference>
<dbReference type="RefSeq" id="WP_009194737.1">
    <property type="nucleotide sequence ID" value="NZ_AODQ01000024.1"/>
</dbReference>
<dbReference type="EC" id="3.4.21.107" evidence="6"/>
<dbReference type="FunFam" id="2.40.10.10:FF:000001">
    <property type="entry name" value="Periplasmic serine protease DegS"/>
    <property type="match status" value="1"/>
</dbReference>
<dbReference type="eggNOG" id="COG0265">
    <property type="taxonomic scope" value="Bacteria"/>
</dbReference>
<comment type="caution">
    <text evidence="6">The sequence shown here is derived from an EMBL/GenBank/DDBJ whole genome shotgun (WGS) entry which is preliminary data.</text>
</comment>
<dbReference type="Pfam" id="PF13180">
    <property type="entry name" value="PDZ_2"/>
    <property type="match status" value="1"/>
</dbReference>
<evidence type="ECO:0000259" key="5">
    <source>
        <dbReference type="PROSITE" id="PS50106"/>
    </source>
</evidence>
<dbReference type="STRING" id="1279009.ADICEAN_01337"/>
<dbReference type="PRINTS" id="PR00834">
    <property type="entry name" value="PROTEASES2C"/>
</dbReference>
<keyword evidence="3 6" id="KW-0378">Hydrolase</keyword>
<comment type="similarity">
    <text evidence="1">Belongs to the peptidase S1C family.</text>
</comment>
<evidence type="ECO:0000313" key="6">
    <source>
        <dbReference type="EMBL" id="EMR03488.1"/>
    </source>
</evidence>
<evidence type="ECO:0000256" key="1">
    <source>
        <dbReference type="ARBA" id="ARBA00010541"/>
    </source>
</evidence>
<proteinExistence type="inferred from homology"/>
<dbReference type="AlphaFoldDB" id="M7N487"/>
<accession>M7N487</accession>
<keyword evidence="2 6" id="KW-0645">Protease</keyword>
<keyword evidence="4" id="KW-0720">Serine protease</keyword>
<dbReference type="EMBL" id="AODQ01000024">
    <property type="protein sequence ID" value="EMR03488.1"/>
    <property type="molecule type" value="Genomic_DNA"/>
</dbReference>
<gene>
    <name evidence="6" type="primary">degP</name>
    <name evidence="6" type="ORF">ADICEAN_01337</name>
</gene>
<dbReference type="OrthoDB" id="9758917at2"/>
<reference evidence="6 7" key="1">
    <citation type="journal article" date="2013" name="Genome Announc.">
        <title>Draft Genome Sequence of Cesiribacter andamanensis Strain AMV16T, Isolated from a Soil Sample from a Mud Volcano in the Andaman Islands, India.</title>
        <authorList>
            <person name="Shivaji S."/>
            <person name="Ara S."/>
            <person name="Begum Z."/>
            <person name="Srinivas T.N."/>
            <person name="Singh A."/>
            <person name="Kumar Pinnaka A."/>
        </authorList>
    </citation>
    <scope>NUCLEOTIDE SEQUENCE [LARGE SCALE GENOMIC DNA]</scope>
    <source>
        <strain evidence="6 7">AMV16</strain>
    </source>
</reference>
<name>M7N487_9BACT</name>
<dbReference type="PROSITE" id="PS50106">
    <property type="entry name" value="PDZ"/>
    <property type="match status" value="1"/>
</dbReference>
<dbReference type="GO" id="GO:0004252">
    <property type="term" value="F:serine-type endopeptidase activity"/>
    <property type="evidence" value="ECO:0007669"/>
    <property type="project" value="InterPro"/>
</dbReference>